<evidence type="ECO:0000313" key="1">
    <source>
        <dbReference type="EMBL" id="AKN39855.1"/>
    </source>
</evidence>
<dbReference type="Gene3D" id="3.30.2310.20">
    <property type="entry name" value="RelE-like"/>
    <property type="match status" value="1"/>
</dbReference>
<organism evidence="1">
    <name type="scientific">Vibrio tasmaniensis</name>
    <dbReference type="NCBI Taxonomy" id="212663"/>
    <lineage>
        <taxon>Bacteria</taxon>
        <taxon>Pseudomonadati</taxon>
        <taxon>Pseudomonadota</taxon>
        <taxon>Gammaproteobacteria</taxon>
        <taxon>Vibrionales</taxon>
        <taxon>Vibrionaceae</taxon>
        <taxon>Vibrio</taxon>
    </lineage>
</organism>
<reference evidence="1" key="1">
    <citation type="journal article" date="2015" name="MBio">
        <title>Eco-Evolutionary Dynamics of Episomes among Ecologically Cohesive Bacterial Populations.</title>
        <authorList>
            <person name="Xue H."/>
            <person name="Cordero O.X."/>
            <person name="Camas F.M."/>
            <person name="Trimble W."/>
            <person name="Meyer F."/>
            <person name="Guglielmini J."/>
            <person name="Rocha E.P."/>
            <person name="Polz M.F."/>
        </authorList>
    </citation>
    <scope>NUCLEOTIDE SEQUENCE</scope>
    <source>
        <strain evidence="1">FF_59</strain>
    </source>
</reference>
<dbReference type="EMBL" id="KP795670">
    <property type="protein sequence ID" value="AKN39855.1"/>
    <property type="molecule type" value="Genomic_DNA"/>
</dbReference>
<dbReference type="SUPFAM" id="SSF143011">
    <property type="entry name" value="RelE-like"/>
    <property type="match status" value="1"/>
</dbReference>
<proteinExistence type="predicted"/>
<dbReference type="Pfam" id="PF05015">
    <property type="entry name" value="HigB-like_toxin"/>
    <property type="match status" value="1"/>
</dbReference>
<accession>A0A0H3ZU97</accession>
<dbReference type="PANTHER" id="PTHR40266">
    <property type="entry name" value="TOXIN HIGB-1"/>
    <property type="match status" value="1"/>
</dbReference>
<sequence length="101" mass="11550">MAIKNFSHKGLKQFYYDGNESGLNPNHIDSIAFILDAVDASHHPKDLKAIYRDKFSEKKGSGKGVYSIKVNGNWRITFQIQDEGAEFLDYIDYHGKKIKAR</sequence>
<dbReference type="InterPro" id="IPR007711">
    <property type="entry name" value="HigB-1"/>
</dbReference>
<dbReference type="PANTHER" id="PTHR40266:SF2">
    <property type="entry name" value="TOXIN HIGB-1"/>
    <property type="match status" value="1"/>
</dbReference>
<dbReference type="InterPro" id="IPR035093">
    <property type="entry name" value="RelE/ParE_toxin_dom_sf"/>
</dbReference>
<protein>
    <submittedName>
        <fullName evidence="1">HigB toxin protein</fullName>
    </submittedName>
</protein>
<name>A0A0H3ZU97_9VIBR</name>
<dbReference type="AlphaFoldDB" id="A0A0H3ZU97"/>